<sequence length="434" mass="46750">MNETRSHLFHKEALDVIVGGVNSPSRSFKAIGMENPIYMKEAQGAYFFDEDDKRYIDYLAAFGPIILGHNHPHVTQAIQDTAHMGTLYGAPTKKEIQFAKMIRDAIPAMEQLRLVNSGTEAVMSTIRLARAVTGRNKVIKFAGCYHGHSDLVLVAAGSGPSTLGTPDSAGIPQSIANEVITVPFNHIDGLTEALAQWGEEVAAVLVEPLVGNFGIVEPAPGFLEAVNELAHDAGALVIYDEVITAFRFHYGGVQTLYNVEPDLTALGKIIGGGLPIGAYGGRRELMGRVAPNGPTYQAGTMAGNPLSVAAGIACLEALSKPGVYEELDRKGRILEEGILCHAQNAGVTIQVNRKGGALTVYFSDKPITNYEGAEATDSDAFAQFYRLMLQEGIYLAPSKYEAWFLTTAHCDEDLDHTLKATEKAFHAMTRSPLS</sequence>
<comment type="subcellular location">
    <subcellularLocation>
        <location evidence="9">Cytoplasm</location>
    </subcellularLocation>
</comment>
<dbReference type="OrthoDB" id="9807885at2"/>
<dbReference type="HAMAP" id="MF_00375">
    <property type="entry name" value="HemL_aminotrans_3"/>
    <property type="match status" value="1"/>
</dbReference>
<dbReference type="InterPro" id="IPR015422">
    <property type="entry name" value="PyrdxlP-dep_Trfase_small"/>
</dbReference>
<dbReference type="GO" id="GO:0030170">
    <property type="term" value="F:pyridoxal phosphate binding"/>
    <property type="evidence" value="ECO:0007669"/>
    <property type="project" value="InterPro"/>
</dbReference>
<evidence type="ECO:0000256" key="6">
    <source>
        <dbReference type="ARBA" id="ARBA00022898"/>
    </source>
</evidence>
<evidence type="ECO:0000256" key="8">
    <source>
        <dbReference type="ARBA" id="ARBA00023244"/>
    </source>
</evidence>
<dbReference type="GO" id="GO:0008483">
    <property type="term" value="F:transaminase activity"/>
    <property type="evidence" value="ECO:0007669"/>
    <property type="project" value="InterPro"/>
</dbReference>
<evidence type="ECO:0000313" key="11">
    <source>
        <dbReference type="Proteomes" id="UP000198534"/>
    </source>
</evidence>
<evidence type="ECO:0000256" key="9">
    <source>
        <dbReference type="HAMAP-Rule" id="MF_00375"/>
    </source>
</evidence>
<dbReference type="SUPFAM" id="SSF53383">
    <property type="entry name" value="PLP-dependent transferases"/>
    <property type="match status" value="1"/>
</dbReference>
<reference evidence="10 11" key="1">
    <citation type="submission" date="2016-10" db="EMBL/GenBank/DDBJ databases">
        <authorList>
            <person name="de Groot N.N."/>
        </authorList>
    </citation>
    <scope>NUCLEOTIDE SEQUENCE [LARGE SCALE GENOMIC DNA]</scope>
    <source>
        <strain evidence="10 11">DSM 45610</strain>
    </source>
</reference>
<feature type="modified residue" description="N6-(pyridoxal phosphate)lysine" evidence="9">
    <location>
        <position position="268"/>
    </location>
</feature>
<dbReference type="PANTHER" id="PTHR43713:SF1">
    <property type="entry name" value="GLUTAMATE-1-SEMIALDEHYDE 2,1-AMINOMUTASE 2"/>
    <property type="match status" value="1"/>
</dbReference>
<dbReference type="Proteomes" id="UP000198534">
    <property type="component" value="Unassembled WGS sequence"/>
</dbReference>
<comment type="pathway">
    <text evidence="3">Porphyrin-containing compound metabolism; protoporphyrin-IX biosynthesis; 5-aminolevulinate from L-glutamyl-tRNA(Glu): step 2/2.</text>
</comment>
<evidence type="ECO:0000256" key="4">
    <source>
        <dbReference type="ARBA" id="ARBA00008981"/>
    </source>
</evidence>
<evidence type="ECO:0000256" key="2">
    <source>
        <dbReference type="ARBA" id="ARBA00001933"/>
    </source>
</evidence>
<comment type="catalytic activity">
    <reaction evidence="1 9">
        <text>(S)-4-amino-5-oxopentanoate = 5-aminolevulinate</text>
        <dbReference type="Rhea" id="RHEA:14265"/>
        <dbReference type="ChEBI" id="CHEBI:57501"/>
        <dbReference type="ChEBI" id="CHEBI:356416"/>
        <dbReference type="EC" id="5.4.3.8"/>
    </reaction>
</comment>
<gene>
    <name evidence="9" type="primary">hemL</name>
    <name evidence="10" type="ORF">SAMN05444487_106175</name>
</gene>
<dbReference type="PROSITE" id="PS00600">
    <property type="entry name" value="AA_TRANSFER_CLASS_3"/>
    <property type="match status" value="1"/>
</dbReference>
<dbReference type="CDD" id="cd00610">
    <property type="entry name" value="OAT_like"/>
    <property type="match status" value="1"/>
</dbReference>
<keyword evidence="8 9" id="KW-0627">Porphyrin biosynthesis</keyword>
<accession>A0A1H2WNJ2</accession>
<dbReference type="Gene3D" id="3.90.1150.10">
    <property type="entry name" value="Aspartate Aminotransferase, domain 1"/>
    <property type="match status" value="1"/>
</dbReference>
<protein>
    <recommendedName>
        <fullName evidence="9">Glutamate-1-semialdehyde 2,1-aminomutase</fullName>
        <shortName evidence="9">GSA</shortName>
        <ecNumber evidence="9">5.4.3.8</ecNumber>
    </recommendedName>
    <alternativeName>
        <fullName evidence="9">Glutamate-1-semialdehyde aminotransferase</fullName>
        <shortName evidence="9">GSA-AT</shortName>
    </alternativeName>
</protein>
<keyword evidence="6 9" id="KW-0663">Pyridoxal phosphate</keyword>
<dbReference type="InterPro" id="IPR015421">
    <property type="entry name" value="PyrdxlP-dep_Trfase_major"/>
</dbReference>
<dbReference type="Gene3D" id="3.40.640.10">
    <property type="entry name" value="Type I PLP-dependent aspartate aminotransferase-like (Major domain)"/>
    <property type="match status" value="1"/>
</dbReference>
<dbReference type="RefSeq" id="WP_091738818.1">
    <property type="nucleotide sequence ID" value="NZ_FNNQ01000006.1"/>
</dbReference>
<comment type="cofactor">
    <cofactor evidence="2 9">
        <name>pyridoxal 5'-phosphate</name>
        <dbReference type="ChEBI" id="CHEBI:597326"/>
    </cofactor>
</comment>
<evidence type="ECO:0000256" key="7">
    <source>
        <dbReference type="ARBA" id="ARBA00023235"/>
    </source>
</evidence>
<dbReference type="UniPathway" id="UPA00251">
    <property type="reaction ID" value="UER00317"/>
</dbReference>
<dbReference type="GO" id="GO:0042286">
    <property type="term" value="F:glutamate-1-semialdehyde 2,1-aminomutase activity"/>
    <property type="evidence" value="ECO:0007669"/>
    <property type="project" value="UniProtKB-UniRule"/>
</dbReference>
<dbReference type="AlphaFoldDB" id="A0A1H2WNJ2"/>
<evidence type="ECO:0000313" key="10">
    <source>
        <dbReference type="EMBL" id="SDW81559.1"/>
    </source>
</evidence>
<dbReference type="FunFam" id="3.40.640.10:FF:000021">
    <property type="entry name" value="Glutamate-1-semialdehyde 2,1-aminomutase"/>
    <property type="match status" value="1"/>
</dbReference>
<dbReference type="InterPro" id="IPR005814">
    <property type="entry name" value="Aminotrans_3"/>
</dbReference>
<organism evidence="10 11">
    <name type="scientific">Marininema mesophilum</name>
    <dbReference type="NCBI Taxonomy" id="1048340"/>
    <lineage>
        <taxon>Bacteria</taxon>
        <taxon>Bacillati</taxon>
        <taxon>Bacillota</taxon>
        <taxon>Bacilli</taxon>
        <taxon>Bacillales</taxon>
        <taxon>Thermoactinomycetaceae</taxon>
        <taxon>Marininema</taxon>
    </lineage>
</organism>
<dbReference type="EMBL" id="FNNQ01000006">
    <property type="protein sequence ID" value="SDW81559.1"/>
    <property type="molecule type" value="Genomic_DNA"/>
</dbReference>
<dbReference type="Pfam" id="PF00202">
    <property type="entry name" value="Aminotran_3"/>
    <property type="match status" value="1"/>
</dbReference>
<dbReference type="NCBIfam" id="NF000818">
    <property type="entry name" value="PRK00062.1"/>
    <property type="match status" value="1"/>
</dbReference>
<proteinExistence type="inferred from homology"/>
<dbReference type="PANTHER" id="PTHR43713">
    <property type="entry name" value="GLUTAMATE-1-SEMIALDEHYDE 2,1-AMINOMUTASE"/>
    <property type="match status" value="1"/>
</dbReference>
<dbReference type="STRING" id="1048340.SAMN05444487_106175"/>
<dbReference type="EC" id="5.4.3.8" evidence="9"/>
<dbReference type="GO" id="GO:0006782">
    <property type="term" value="P:protoporphyrinogen IX biosynthetic process"/>
    <property type="evidence" value="ECO:0007669"/>
    <property type="project" value="UniProtKB-UniRule"/>
</dbReference>
<comment type="similarity">
    <text evidence="4 9">Belongs to the class-III pyridoxal-phosphate-dependent aminotransferase family. HemL subfamily.</text>
</comment>
<keyword evidence="11" id="KW-1185">Reference proteome</keyword>
<keyword evidence="7 9" id="KW-0413">Isomerase</keyword>
<dbReference type="InterPro" id="IPR015424">
    <property type="entry name" value="PyrdxlP-dep_Trfase"/>
</dbReference>
<dbReference type="InterPro" id="IPR049704">
    <property type="entry name" value="Aminotrans_3_PPA_site"/>
</dbReference>
<evidence type="ECO:0000256" key="1">
    <source>
        <dbReference type="ARBA" id="ARBA00001579"/>
    </source>
</evidence>
<keyword evidence="5 9" id="KW-0963">Cytoplasm</keyword>
<dbReference type="InterPro" id="IPR004639">
    <property type="entry name" value="4pyrrol_synth_GluAld_NH2Trfase"/>
</dbReference>
<comment type="subunit">
    <text evidence="9">Homodimer.</text>
</comment>
<name>A0A1H2WNJ2_9BACL</name>
<evidence type="ECO:0000256" key="5">
    <source>
        <dbReference type="ARBA" id="ARBA00022490"/>
    </source>
</evidence>
<dbReference type="NCBIfam" id="NF009055">
    <property type="entry name" value="PRK12389.1"/>
    <property type="match status" value="1"/>
</dbReference>
<dbReference type="GO" id="GO:0005737">
    <property type="term" value="C:cytoplasm"/>
    <property type="evidence" value="ECO:0007669"/>
    <property type="project" value="UniProtKB-SubCell"/>
</dbReference>
<dbReference type="NCBIfam" id="TIGR00713">
    <property type="entry name" value="hemL"/>
    <property type="match status" value="1"/>
</dbReference>
<evidence type="ECO:0000256" key="3">
    <source>
        <dbReference type="ARBA" id="ARBA00004819"/>
    </source>
</evidence>